<sequence>MVYSHLFQCSSSDINYFVYQDNFESIVLSWLDRVDQFRQYISNDNPLFMPLRSGRLLNNDLTMSTEVNQVIMTPEMLQNLLAGVQQAIQGSTTTTTTTVSKDGNFSNCTSRFDGKVNSNVEPFIDSIVVYKDCADISDENALKGLPMLLNEPASTWWQGIKSSITTFEEALLALKHAYGYAKPPHQIYRELFSREQNEDEPTDIFISKCRALLSYLPKSPAVHESTQLHMVYGLLHYRTEVLML</sequence>
<name>A0AAV8WQ88_9CUCU</name>
<protein>
    <recommendedName>
        <fullName evidence="3">Retrotransposon gag domain-containing protein</fullName>
    </recommendedName>
</protein>
<evidence type="ECO:0000313" key="2">
    <source>
        <dbReference type="Proteomes" id="UP001162156"/>
    </source>
</evidence>
<evidence type="ECO:0008006" key="3">
    <source>
        <dbReference type="Google" id="ProtNLM"/>
    </source>
</evidence>
<keyword evidence="2" id="KW-1185">Reference proteome</keyword>
<gene>
    <name evidence="1" type="ORF">NQ314_018937</name>
</gene>
<proteinExistence type="predicted"/>
<dbReference type="Proteomes" id="UP001162156">
    <property type="component" value="Unassembled WGS sequence"/>
</dbReference>
<evidence type="ECO:0000313" key="1">
    <source>
        <dbReference type="EMBL" id="KAJ8928503.1"/>
    </source>
</evidence>
<organism evidence="1 2">
    <name type="scientific">Rhamnusium bicolor</name>
    <dbReference type="NCBI Taxonomy" id="1586634"/>
    <lineage>
        <taxon>Eukaryota</taxon>
        <taxon>Metazoa</taxon>
        <taxon>Ecdysozoa</taxon>
        <taxon>Arthropoda</taxon>
        <taxon>Hexapoda</taxon>
        <taxon>Insecta</taxon>
        <taxon>Pterygota</taxon>
        <taxon>Neoptera</taxon>
        <taxon>Endopterygota</taxon>
        <taxon>Coleoptera</taxon>
        <taxon>Polyphaga</taxon>
        <taxon>Cucujiformia</taxon>
        <taxon>Chrysomeloidea</taxon>
        <taxon>Cerambycidae</taxon>
        <taxon>Lepturinae</taxon>
        <taxon>Rhagiini</taxon>
        <taxon>Rhamnusium</taxon>
    </lineage>
</organism>
<dbReference type="EMBL" id="JANEYF010005348">
    <property type="protein sequence ID" value="KAJ8928503.1"/>
    <property type="molecule type" value="Genomic_DNA"/>
</dbReference>
<dbReference type="AlphaFoldDB" id="A0AAV8WQ88"/>
<comment type="caution">
    <text evidence="1">The sequence shown here is derived from an EMBL/GenBank/DDBJ whole genome shotgun (WGS) entry which is preliminary data.</text>
</comment>
<accession>A0AAV8WQ88</accession>
<reference evidence="1" key="1">
    <citation type="journal article" date="2023" name="Insect Mol. Biol.">
        <title>Genome sequencing provides insights into the evolution of gene families encoding plant cell wall-degrading enzymes in longhorned beetles.</title>
        <authorList>
            <person name="Shin N.R."/>
            <person name="Okamura Y."/>
            <person name="Kirsch R."/>
            <person name="Pauchet Y."/>
        </authorList>
    </citation>
    <scope>NUCLEOTIDE SEQUENCE</scope>
    <source>
        <strain evidence="1">RBIC_L_NR</strain>
    </source>
</reference>